<dbReference type="GO" id="GO:0004553">
    <property type="term" value="F:hydrolase activity, hydrolyzing O-glycosyl compounds"/>
    <property type="evidence" value="ECO:0007669"/>
    <property type="project" value="InterPro"/>
</dbReference>
<name>A0AAQ3K4Y1_9LILI</name>
<sequence length="120" mass="13195">MKALVGRWIEVMIATPHEMLAAMSDYRATTKYVAVGSEPFLKCYGDNFANVTFPALKNIQNLLNEAGADNTIKATIPFNAAVYDSLIYNPVSSVGKFRADIANLIEQIVEFLSSNDTPFV</sequence>
<dbReference type="AlphaFoldDB" id="A0AAQ3K4Y1"/>
<dbReference type="Proteomes" id="UP001327560">
    <property type="component" value="Chromosome 3"/>
</dbReference>
<dbReference type="InterPro" id="IPR017853">
    <property type="entry name" value="GH"/>
</dbReference>
<dbReference type="InterPro" id="IPR044965">
    <property type="entry name" value="Glyco_hydro_17_plant"/>
</dbReference>
<gene>
    <name evidence="1" type="ORF">Cni_G10666</name>
</gene>
<dbReference type="GO" id="GO:0005975">
    <property type="term" value="P:carbohydrate metabolic process"/>
    <property type="evidence" value="ECO:0007669"/>
    <property type="project" value="InterPro"/>
</dbReference>
<reference evidence="1 2" key="1">
    <citation type="submission" date="2023-10" db="EMBL/GenBank/DDBJ databases">
        <title>Chromosome-scale genome assembly provides insights into flower coloration mechanisms of Canna indica.</title>
        <authorList>
            <person name="Li C."/>
        </authorList>
    </citation>
    <scope>NUCLEOTIDE SEQUENCE [LARGE SCALE GENOMIC DNA]</scope>
    <source>
        <tissue evidence="1">Flower</tissue>
    </source>
</reference>
<dbReference type="Gene3D" id="3.20.20.80">
    <property type="entry name" value="Glycosidases"/>
    <property type="match status" value="1"/>
</dbReference>
<evidence type="ECO:0000313" key="1">
    <source>
        <dbReference type="EMBL" id="WOL01947.1"/>
    </source>
</evidence>
<dbReference type="PANTHER" id="PTHR32227">
    <property type="entry name" value="GLUCAN ENDO-1,3-BETA-GLUCOSIDASE BG1-RELATED-RELATED"/>
    <property type="match status" value="1"/>
</dbReference>
<dbReference type="SUPFAM" id="SSF51445">
    <property type="entry name" value="(Trans)glycosidases"/>
    <property type="match status" value="1"/>
</dbReference>
<proteinExistence type="predicted"/>
<accession>A0AAQ3K4Y1</accession>
<keyword evidence="2" id="KW-1185">Reference proteome</keyword>
<dbReference type="EMBL" id="CP136892">
    <property type="protein sequence ID" value="WOL01947.1"/>
    <property type="molecule type" value="Genomic_DNA"/>
</dbReference>
<protein>
    <submittedName>
        <fullName evidence="1">Glucan endo-1,3-beta-glucosidase 8</fullName>
    </submittedName>
</protein>
<organism evidence="1 2">
    <name type="scientific">Canna indica</name>
    <name type="common">Indian-shot</name>
    <dbReference type="NCBI Taxonomy" id="4628"/>
    <lineage>
        <taxon>Eukaryota</taxon>
        <taxon>Viridiplantae</taxon>
        <taxon>Streptophyta</taxon>
        <taxon>Embryophyta</taxon>
        <taxon>Tracheophyta</taxon>
        <taxon>Spermatophyta</taxon>
        <taxon>Magnoliopsida</taxon>
        <taxon>Liliopsida</taxon>
        <taxon>Zingiberales</taxon>
        <taxon>Cannaceae</taxon>
        <taxon>Canna</taxon>
    </lineage>
</organism>
<evidence type="ECO:0000313" key="2">
    <source>
        <dbReference type="Proteomes" id="UP001327560"/>
    </source>
</evidence>